<accession>A0A7G9V445</accession>
<evidence type="ECO:0000313" key="3">
    <source>
        <dbReference type="EMBL" id="QNO01051.1"/>
    </source>
</evidence>
<sequence>MAIAFNAATVGGITASGRTASVTHTANGSNRAVIVMVVGGCGPSNEQPWGNGDSEGLTCTYGGSAMTLLGHIGTNAGTFGGVAFFGMLNPPTGVQTVAFSKTNNTWSLRAAAMSYTGVASFGAASATYGTGSGAGLGMTVSAAVGEVVAQAFVTLLGTVTSWSATGGGTQRQIVNATDSGGGAYGVFGDAPGAALVAFSGTRTTSGDQYAAAAVRLLPAAGGEPENPGELTTISATGAYTYNIPSWATHVDIVAIGGGGGGAGGANVGNGDGQGGNAGTWQSVTVKRGVDIPSGVTQITGVVGTGGAGGDTTLSSGNAPGSAGNQSTALASGLSLSAAGGAGGSGINTTGGSLTYGKSPGNLIFNGQTYTGGAQAGASNNPSGNGVAGNAPGGGGEGGGGTLFGTGSDGGAGGAGRVFFYAYHVGTDYEGQAALAVAVSTEASATLLAVAQAFLAVDAVPVSAVSHGQAIEASLSVSADPDDVARYDAFTNTDLFLDVAFTASGMKTLNGIAVLSLTADTWADVTEFSVADAELPVVADMWAELSQLQGIGGVLAVGVTPTGEMSQGQDVAADLEAVVSPTAAMLYEGTVRANLVVNATFVAVGERNALTGADLPVVVVGTADASSGPVAGSGLAVVVTTTAAAQRTQYVDADLSLSAVTDGDLSASFGIDAVLELVANASVYFGSIREIVVVPFHDRHAVVPENPRLVEVKGELRLISAGGENRFVGVPEVERVVSVGDSDRSVAVAPADRWVQVAPVPKAVAVR</sequence>
<dbReference type="RefSeq" id="YP_010012739.1">
    <property type="nucleotide sequence ID" value="NC_053506.1"/>
</dbReference>
<organism evidence="3 4">
    <name type="scientific">Mycobacterium phage CELFI</name>
    <dbReference type="NCBI Taxonomy" id="2769359"/>
    <lineage>
        <taxon>Viruses</taxon>
        <taxon>Duplodnaviria</taxon>
        <taxon>Heunggongvirae</taxon>
        <taxon>Uroviricota</taxon>
        <taxon>Caudoviricetes</taxon>
        <taxon>Vilmaviridae</taxon>
        <taxon>Lclasvirinae</taxon>
        <taxon>Faithunavirus</taxon>
        <taxon>Faithunavirus CELFI</taxon>
    </lineage>
</organism>
<reference evidence="3 4" key="1">
    <citation type="submission" date="2020-07" db="EMBL/GenBank/DDBJ databases">
        <title>Tightening bonds in Latin-America through phage discovery.</title>
        <authorList>
            <person name="Payaslian F.P."/>
            <person name="Gradaschi V."/>
            <person name="Rondon Salazar L."/>
            <person name="Dieterle M.E."/>
            <person name="Urdaniz E."/>
            <person name="Di Paola M."/>
            <person name="Pena Carcamo J."/>
            <person name="Zon F."/>
            <person name="Allievi M.C."/>
            <person name="Sosa E."/>
            <person name="Fernandez Do Porto D."/>
            <person name="Loessner M.J."/>
            <person name="Sanchez Rivas C."/>
            <person name="Raya R."/>
            <person name="Reyes A."/>
            <person name="Piuri M."/>
        </authorList>
    </citation>
    <scope>NUCLEOTIDE SEQUENCE [LARGE SCALE GENOMIC DNA]</scope>
</reference>
<proteinExistence type="predicted"/>
<dbReference type="GeneID" id="63209288"/>
<dbReference type="InterPro" id="IPR049304">
    <property type="entry name" value="Gly_rich_dom"/>
</dbReference>
<dbReference type="Pfam" id="PF21722">
    <property type="entry name" value="Gly_rich_2"/>
    <property type="match status" value="1"/>
</dbReference>
<evidence type="ECO:0000259" key="2">
    <source>
        <dbReference type="Pfam" id="PF21722"/>
    </source>
</evidence>
<feature type="compositionally biased region" description="Low complexity" evidence="1">
    <location>
        <begin position="374"/>
        <end position="389"/>
    </location>
</feature>
<evidence type="ECO:0000313" key="4">
    <source>
        <dbReference type="Proteomes" id="UP000516064"/>
    </source>
</evidence>
<feature type="domain" description="Glycine-rich" evidence="2">
    <location>
        <begin position="235"/>
        <end position="422"/>
    </location>
</feature>
<dbReference type="EMBL" id="MT758688">
    <property type="protein sequence ID" value="QNO01051.1"/>
    <property type="molecule type" value="Genomic_DNA"/>
</dbReference>
<name>A0A7G9V445_9CAUD</name>
<keyword evidence="4" id="KW-1185">Reference proteome</keyword>
<dbReference type="KEGG" id="vg:63209288"/>
<feature type="region of interest" description="Disordered" evidence="1">
    <location>
        <begin position="374"/>
        <end position="393"/>
    </location>
</feature>
<dbReference type="Proteomes" id="UP000516064">
    <property type="component" value="Segment"/>
</dbReference>
<protein>
    <submittedName>
        <fullName evidence="3">Minor tail protein</fullName>
    </submittedName>
</protein>
<evidence type="ECO:0000256" key="1">
    <source>
        <dbReference type="SAM" id="MobiDB-lite"/>
    </source>
</evidence>